<dbReference type="Pfam" id="PF03070">
    <property type="entry name" value="TENA_THI-4"/>
    <property type="match status" value="1"/>
</dbReference>
<keyword evidence="3" id="KW-1185">Reference proteome</keyword>
<protein>
    <recommendedName>
        <fullName evidence="1">Thiaminase-2/PQQC domain-containing protein</fullName>
    </recommendedName>
</protein>
<dbReference type="InterPro" id="IPR016084">
    <property type="entry name" value="Haem_Oase-like_multi-hlx"/>
</dbReference>
<dbReference type="PANTHER" id="PTHR43198">
    <property type="entry name" value="BIFUNCTIONAL TH2 PROTEIN"/>
    <property type="match status" value="1"/>
</dbReference>
<dbReference type="AlphaFoldDB" id="A0A227KQH7"/>
<sequence>MAPALAVATGVVVGNCKGRKVYLNKLFEKIEPVLLFRLDPVFRLNLKFSIAAYSGLWETSALLAVVHNYPQGSAWPNTGCSDRDLLWAIARAKKFVRTNFLNREAKTNLSSRETVQTLTSKQFLCAMCEVSACTQGIQFSIHIYQGLKMLRRNLFLLLPLTMLIPNIVRSEELWTEEAEKRALETVRSIINKGFIPSAISGNLPLKVFLKYLEQNALYLKNYADVLSDLALKTSNREESDFLRKSSKEATALVEYTKELYEHIGKKKFPTIIKPCMENSEYIQFESNLVRNSSFSIGLASVYPCFWVYGEIGKAIQAKAILIENPYHSWLEGLGDPQYLKTVDQIRGFLNEHAVKLKDKEKNKMTEAFLKGCNLEQKFFDSAFHN</sequence>
<dbReference type="GeneID" id="78361475"/>
<reference evidence="3" key="1">
    <citation type="submission" date="2017-05" db="EMBL/GenBank/DDBJ databases">
        <title>Improved OligoMM genomes.</title>
        <authorList>
            <person name="Garzetti D."/>
        </authorList>
    </citation>
    <scope>NUCLEOTIDE SEQUENCE [LARGE SCALE GENOMIC DNA]</scope>
    <source>
        <strain evidence="3">YL45</strain>
    </source>
</reference>
<organism evidence="2 3">
    <name type="scientific">Turicimonas muris</name>
    <dbReference type="NCBI Taxonomy" id="1796652"/>
    <lineage>
        <taxon>Bacteria</taxon>
        <taxon>Pseudomonadati</taxon>
        <taxon>Pseudomonadota</taxon>
        <taxon>Betaproteobacteria</taxon>
        <taxon>Burkholderiales</taxon>
        <taxon>Sutterellaceae</taxon>
        <taxon>Turicimonas</taxon>
    </lineage>
</organism>
<dbReference type="PANTHER" id="PTHR43198:SF2">
    <property type="entry name" value="SI:CH1073-67J19.1-RELATED"/>
    <property type="match status" value="1"/>
</dbReference>
<proteinExistence type="predicted"/>
<name>A0A227KQH7_9BURK</name>
<dbReference type="Gene3D" id="1.20.910.10">
    <property type="entry name" value="Heme oxygenase-like"/>
    <property type="match status" value="1"/>
</dbReference>
<dbReference type="Proteomes" id="UP000214610">
    <property type="component" value="Unassembled WGS sequence"/>
</dbReference>
<feature type="domain" description="Thiaminase-2/PQQC" evidence="1">
    <location>
        <begin position="189"/>
        <end position="382"/>
    </location>
</feature>
<gene>
    <name evidence="2" type="ORF">ADH67_05455</name>
</gene>
<dbReference type="GO" id="GO:0005829">
    <property type="term" value="C:cytosol"/>
    <property type="evidence" value="ECO:0007669"/>
    <property type="project" value="TreeGrafter"/>
</dbReference>
<evidence type="ECO:0000313" key="2">
    <source>
        <dbReference type="EMBL" id="OXE49583.1"/>
    </source>
</evidence>
<dbReference type="EMBL" id="NHMP01000003">
    <property type="protein sequence ID" value="OXE49583.1"/>
    <property type="molecule type" value="Genomic_DNA"/>
</dbReference>
<accession>A0A227KQH7</accession>
<dbReference type="InterPro" id="IPR004305">
    <property type="entry name" value="Thiaminase-2/PQQC"/>
</dbReference>
<dbReference type="InterPro" id="IPR050967">
    <property type="entry name" value="Thiamine_Salvage_TenA"/>
</dbReference>
<comment type="caution">
    <text evidence="2">The sequence shown here is derived from an EMBL/GenBank/DDBJ whole genome shotgun (WGS) entry which is preliminary data.</text>
</comment>
<dbReference type="RefSeq" id="WP_066592859.1">
    <property type="nucleotide sequence ID" value="NZ_CAJTBZ010000031.1"/>
</dbReference>
<dbReference type="SUPFAM" id="SSF48613">
    <property type="entry name" value="Heme oxygenase-like"/>
    <property type="match status" value="1"/>
</dbReference>
<evidence type="ECO:0000313" key="3">
    <source>
        <dbReference type="Proteomes" id="UP000214610"/>
    </source>
</evidence>
<evidence type="ECO:0000259" key="1">
    <source>
        <dbReference type="Pfam" id="PF03070"/>
    </source>
</evidence>